<dbReference type="GO" id="GO:0009396">
    <property type="term" value="P:folic acid-containing compound biosynthetic process"/>
    <property type="evidence" value="ECO:0007669"/>
    <property type="project" value="TreeGrafter"/>
</dbReference>
<keyword evidence="3" id="KW-0067">ATP-binding</keyword>
<dbReference type="EMBL" id="CAFBMZ010000051">
    <property type="protein sequence ID" value="CAB4928425.1"/>
    <property type="molecule type" value="Genomic_DNA"/>
</dbReference>
<dbReference type="Pfam" id="PF01812">
    <property type="entry name" value="5-FTHF_cyc-lig"/>
    <property type="match status" value="1"/>
</dbReference>
<dbReference type="GO" id="GO:0035999">
    <property type="term" value="P:tetrahydrofolate interconversion"/>
    <property type="evidence" value="ECO:0007669"/>
    <property type="project" value="TreeGrafter"/>
</dbReference>
<proteinExistence type="inferred from homology"/>
<dbReference type="InterPro" id="IPR037171">
    <property type="entry name" value="NagB/RpiA_transferase-like"/>
</dbReference>
<dbReference type="SUPFAM" id="SSF100950">
    <property type="entry name" value="NagB/RpiA/CoA transferase-like"/>
    <property type="match status" value="1"/>
</dbReference>
<evidence type="ECO:0000256" key="1">
    <source>
        <dbReference type="ARBA" id="ARBA00010638"/>
    </source>
</evidence>
<sequence>MNQSTVKSELRERLRRERRQKFIASNFNIILKTPEVISASTIASYISYEVEPSTTEINKAFLKAGKRVLLPRVNGEVLEWIQWSGDPSELKVTKKLSEPIGKPVTDLDGIDVMVVPALRIDQHGYRLGQGGGFYDRALAYLPGWKIGLVHAGELTSQSLPREPHDIALDAAATPSVVVRFKV</sequence>
<keyword evidence="2" id="KW-0547">Nucleotide-binding</keyword>
<dbReference type="AlphaFoldDB" id="A0A6J7IC76"/>
<reference evidence="4" key="1">
    <citation type="submission" date="2020-05" db="EMBL/GenBank/DDBJ databases">
        <authorList>
            <person name="Chiriac C."/>
            <person name="Salcher M."/>
            <person name="Ghai R."/>
            <person name="Kavagutti S V."/>
        </authorList>
    </citation>
    <scope>NUCLEOTIDE SEQUENCE</scope>
</reference>
<protein>
    <submittedName>
        <fullName evidence="4">Unannotated protein</fullName>
    </submittedName>
</protein>
<dbReference type="GO" id="GO:0030272">
    <property type="term" value="F:5-formyltetrahydrofolate cyclo-ligase activity"/>
    <property type="evidence" value="ECO:0007669"/>
    <property type="project" value="TreeGrafter"/>
</dbReference>
<name>A0A6J7IC76_9ZZZZ</name>
<dbReference type="GO" id="GO:0005524">
    <property type="term" value="F:ATP binding"/>
    <property type="evidence" value="ECO:0007669"/>
    <property type="project" value="UniProtKB-KW"/>
</dbReference>
<dbReference type="PIRSF" id="PIRSF006806">
    <property type="entry name" value="FTHF_cligase"/>
    <property type="match status" value="1"/>
</dbReference>
<dbReference type="InterPro" id="IPR002698">
    <property type="entry name" value="FTHF_cligase"/>
</dbReference>
<dbReference type="InterPro" id="IPR024185">
    <property type="entry name" value="FTHF_cligase-like_sf"/>
</dbReference>
<accession>A0A6J7IC76</accession>
<dbReference type="NCBIfam" id="TIGR02727">
    <property type="entry name" value="MTHFS_bact"/>
    <property type="match status" value="1"/>
</dbReference>
<dbReference type="Gene3D" id="3.40.50.10420">
    <property type="entry name" value="NagB/RpiA/CoA transferase-like"/>
    <property type="match status" value="1"/>
</dbReference>
<evidence type="ECO:0000256" key="3">
    <source>
        <dbReference type="ARBA" id="ARBA00022840"/>
    </source>
</evidence>
<evidence type="ECO:0000256" key="2">
    <source>
        <dbReference type="ARBA" id="ARBA00022741"/>
    </source>
</evidence>
<dbReference type="PANTHER" id="PTHR23407">
    <property type="entry name" value="ATPASE INHIBITOR/5-FORMYLTETRAHYDROFOLATE CYCLO-LIGASE"/>
    <property type="match status" value="1"/>
</dbReference>
<evidence type="ECO:0000313" key="4">
    <source>
        <dbReference type="EMBL" id="CAB4928425.1"/>
    </source>
</evidence>
<comment type="similarity">
    <text evidence="1">Belongs to the 5-formyltetrahydrofolate cyclo-ligase family.</text>
</comment>
<organism evidence="4">
    <name type="scientific">freshwater metagenome</name>
    <dbReference type="NCBI Taxonomy" id="449393"/>
    <lineage>
        <taxon>unclassified sequences</taxon>
        <taxon>metagenomes</taxon>
        <taxon>ecological metagenomes</taxon>
    </lineage>
</organism>
<gene>
    <name evidence="4" type="ORF">UFOPK3684_00817</name>
</gene>
<dbReference type="PANTHER" id="PTHR23407:SF1">
    <property type="entry name" value="5-FORMYLTETRAHYDROFOLATE CYCLO-LIGASE"/>
    <property type="match status" value="1"/>
</dbReference>